<gene>
    <name evidence="1" type="ORF">MRATA1EN1_LOCUS24045</name>
</gene>
<accession>A0ABN8ZR73</accession>
<evidence type="ECO:0000313" key="2">
    <source>
        <dbReference type="Proteomes" id="UP001176941"/>
    </source>
</evidence>
<reference evidence="1" key="1">
    <citation type="submission" date="2023-04" db="EMBL/GenBank/DDBJ databases">
        <authorList>
            <consortium name="ELIXIR-Norway"/>
        </authorList>
    </citation>
    <scope>NUCLEOTIDE SEQUENCE [LARGE SCALE GENOMIC DNA]</scope>
</reference>
<evidence type="ECO:0000313" key="1">
    <source>
        <dbReference type="EMBL" id="CAI9175083.1"/>
    </source>
</evidence>
<name>A0ABN8ZR73_RANTA</name>
<keyword evidence="2" id="KW-1185">Reference proteome</keyword>
<organism evidence="1 2">
    <name type="scientific">Rangifer tarandus platyrhynchus</name>
    <name type="common">Svalbard reindeer</name>
    <dbReference type="NCBI Taxonomy" id="3082113"/>
    <lineage>
        <taxon>Eukaryota</taxon>
        <taxon>Metazoa</taxon>
        <taxon>Chordata</taxon>
        <taxon>Craniata</taxon>
        <taxon>Vertebrata</taxon>
        <taxon>Euteleostomi</taxon>
        <taxon>Mammalia</taxon>
        <taxon>Eutheria</taxon>
        <taxon>Laurasiatheria</taxon>
        <taxon>Artiodactyla</taxon>
        <taxon>Ruminantia</taxon>
        <taxon>Pecora</taxon>
        <taxon>Cervidae</taxon>
        <taxon>Odocoileinae</taxon>
        <taxon>Rangifer</taxon>
    </lineage>
</organism>
<proteinExistence type="predicted"/>
<protein>
    <submittedName>
        <fullName evidence="1">Uncharacterized protein</fullName>
    </submittedName>
</protein>
<dbReference type="EMBL" id="OX459940">
    <property type="protein sequence ID" value="CAI9175083.1"/>
    <property type="molecule type" value="Genomic_DNA"/>
</dbReference>
<dbReference type="Proteomes" id="UP001176941">
    <property type="component" value="Chromosome 4"/>
</dbReference>
<sequence>MQGTREARHGWAESSQLAVPAPSPGVLVLSGPGGSGRVGASGAGRTGCSGALAAGGLEGPRGIPGWVEKLTAVMGSLPALQLGPQNTAPRSELSFLFFCSGSWPFAAEGRPSVSVFTSLGG</sequence>